<dbReference type="Proteomes" id="UP000825258">
    <property type="component" value="Chromosome"/>
</dbReference>
<organism evidence="1 2">
    <name type="scientific">Flavobacterium okayamense</name>
    <dbReference type="NCBI Taxonomy" id="2830782"/>
    <lineage>
        <taxon>Bacteria</taxon>
        <taxon>Pseudomonadati</taxon>
        <taxon>Bacteroidota</taxon>
        <taxon>Flavobacteriia</taxon>
        <taxon>Flavobacteriales</taxon>
        <taxon>Flavobacteriaceae</taxon>
        <taxon>Flavobacterium</taxon>
    </lineage>
</organism>
<protein>
    <submittedName>
        <fullName evidence="1">Uncharacterized protein</fullName>
    </submittedName>
</protein>
<name>A0ABM7SAR9_9FLAO</name>
<dbReference type="EMBL" id="AP024749">
    <property type="protein sequence ID" value="BCY28373.1"/>
    <property type="molecule type" value="Genomic_DNA"/>
</dbReference>
<dbReference type="RefSeq" id="WP_221259944.1">
    <property type="nucleotide sequence ID" value="NZ_AP024749.1"/>
</dbReference>
<sequence>MSTLNWIGKEKVFNHHQEVPYKVLEKDCTYSVGQEVRNCNTAKNIIEVLKMF</sequence>
<reference evidence="1 2" key="1">
    <citation type="submission" date="2021-06" db="EMBL/GenBank/DDBJ databases">
        <title>Whole genome sequences of Flavobacterium sp. KK2020170 and assembly.</title>
        <authorList>
            <person name="Kitahara K."/>
            <person name="Miyoshi S."/>
            <person name="Uesaka K."/>
        </authorList>
    </citation>
    <scope>NUCLEOTIDE SEQUENCE [LARGE SCALE GENOMIC DNA]</scope>
    <source>
        <strain evidence="1 2">KK2020170</strain>
    </source>
</reference>
<evidence type="ECO:0000313" key="2">
    <source>
        <dbReference type="Proteomes" id="UP000825258"/>
    </source>
</evidence>
<evidence type="ECO:0000313" key="1">
    <source>
        <dbReference type="EMBL" id="BCY28373.1"/>
    </source>
</evidence>
<accession>A0ABM7SAR9</accession>
<keyword evidence="2" id="KW-1185">Reference proteome</keyword>
<gene>
    <name evidence="1" type="ORF">KK2020170_12410</name>
</gene>
<proteinExistence type="predicted"/>